<feature type="region of interest" description="Disordered" evidence="1">
    <location>
        <begin position="137"/>
        <end position="159"/>
    </location>
</feature>
<dbReference type="EMBL" id="HBHW01034805">
    <property type="protein sequence ID" value="CAE0058709.1"/>
    <property type="molecule type" value="Transcribed_RNA"/>
</dbReference>
<organism evidence="4">
    <name type="scientific">Rhodosorus marinus</name>
    <dbReference type="NCBI Taxonomy" id="101924"/>
    <lineage>
        <taxon>Eukaryota</taxon>
        <taxon>Rhodophyta</taxon>
        <taxon>Stylonematophyceae</taxon>
        <taxon>Stylonematales</taxon>
        <taxon>Stylonemataceae</taxon>
        <taxon>Rhodosorus</taxon>
    </lineage>
</organism>
<dbReference type="EMBL" id="HBHW01034803">
    <property type="protein sequence ID" value="CAE0058707.1"/>
    <property type="molecule type" value="Transcribed_RNA"/>
</dbReference>
<evidence type="ECO:0000313" key="3">
    <source>
        <dbReference type="EMBL" id="CAE0058707.1"/>
    </source>
</evidence>
<dbReference type="AlphaFoldDB" id="A0A7S3A2F0"/>
<feature type="region of interest" description="Disordered" evidence="1">
    <location>
        <begin position="1"/>
        <end position="42"/>
    </location>
</feature>
<evidence type="ECO:0000313" key="4">
    <source>
        <dbReference type="EMBL" id="CAE0058709.1"/>
    </source>
</evidence>
<feature type="compositionally biased region" description="Basic and acidic residues" evidence="1">
    <location>
        <begin position="12"/>
        <end position="21"/>
    </location>
</feature>
<name>A0A7S3A2F0_9RHOD</name>
<feature type="region of interest" description="Disordered" evidence="1">
    <location>
        <begin position="61"/>
        <end position="96"/>
    </location>
</feature>
<sequence>MSMSAATAGKRQRQDFRKLDPKPSSQDSTMLPKSWSGNAELLSDEEEELYEQVGVLFRTKSEKELSANNGSLNSTVSGNSSSSSSSAHAQQKRREAPVKEIPFWNINHRKMVSLSLESDEVRSDLDTLCIEITPQSQSADGSLKGRLRSRTGPSDHRNRHLENGVEVNVSDLFNAHPERKGWVTCKQCGIAVWPPNCRKHMTHCN</sequence>
<reference evidence="4" key="1">
    <citation type="submission" date="2021-01" db="EMBL/GenBank/DDBJ databases">
        <authorList>
            <person name="Corre E."/>
            <person name="Pelletier E."/>
            <person name="Niang G."/>
            <person name="Scheremetjew M."/>
            <person name="Finn R."/>
            <person name="Kale V."/>
            <person name="Holt S."/>
            <person name="Cochrane G."/>
            <person name="Meng A."/>
            <person name="Brown T."/>
            <person name="Cohen L."/>
        </authorList>
    </citation>
    <scope>NUCLEOTIDE SEQUENCE</scope>
    <source>
        <strain evidence="4">CCMP 769</strain>
    </source>
</reference>
<evidence type="ECO:0000313" key="2">
    <source>
        <dbReference type="EMBL" id="CAE0058706.1"/>
    </source>
</evidence>
<evidence type="ECO:0000256" key="1">
    <source>
        <dbReference type="SAM" id="MobiDB-lite"/>
    </source>
</evidence>
<feature type="compositionally biased region" description="Low complexity" evidence="1">
    <location>
        <begin position="68"/>
        <end position="86"/>
    </location>
</feature>
<protein>
    <submittedName>
        <fullName evidence="4">Uncharacterized protein</fullName>
    </submittedName>
</protein>
<dbReference type="EMBL" id="HBHW01034801">
    <property type="protein sequence ID" value="CAE0058706.1"/>
    <property type="molecule type" value="Transcribed_RNA"/>
</dbReference>
<gene>
    <name evidence="2" type="ORF">RMAR00112_LOCUS26771</name>
    <name evidence="3" type="ORF">RMAR00112_LOCUS26772</name>
    <name evidence="4" type="ORF">RMAR00112_LOCUS26774</name>
</gene>
<accession>A0A7S3A2F0</accession>
<proteinExistence type="predicted"/>
<feature type="compositionally biased region" description="Polar residues" evidence="1">
    <location>
        <begin position="23"/>
        <end position="37"/>
    </location>
</feature>